<dbReference type="GO" id="GO:0005730">
    <property type="term" value="C:nucleolus"/>
    <property type="evidence" value="ECO:0007669"/>
    <property type="project" value="UniProtKB-SubCell"/>
</dbReference>
<dbReference type="InterPro" id="IPR050080">
    <property type="entry name" value="RNase_PH"/>
</dbReference>
<dbReference type="GO" id="GO:0071051">
    <property type="term" value="P:poly(A)-dependent snoRNA 3'-end processing"/>
    <property type="evidence" value="ECO:0007669"/>
    <property type="project" value="TreeGrafter"/>
</dbReference>
<dbReference type="OrthoDB" id="2504340at2759"/>
<evidence type="ECO:0000256" key="2">
    <source>
        <dbReference type="ARBA" id="ARBA00004604"/>
    </source>
</evidence>
<dbReference type="Gene3D" id="3.30.230.70">
    <property type="entry name" value="GHMP Kinase, N-terminal domain"/>
    <property type="match status" value="1"/>
</dbReference>
<gene>
    <name evidence="11" type="ORF">TAPDE_002770</name>
</gene>
<dbReference type="PANTHER" id="PTHR11953:SF2">
    <property type="entry name" value="EXOSOME COMPLEX COMPONENT MTR3"/>
    <property type="match status" value="1"/>
</dbReference>
<evidence type="ECO:0000259" key="10">
    <source>
        <dbReference type="Pfam" id="PF01138"/>
    </source>
</evidence>
<dbReference type="SUPFAM" id="SSF54211">
    <property type="entry name" value="Ribosomal protein S5 domain 2-like"/>
    <property type="match status" value="1"/>
</dbReference>
<dbReference type="VEuPathDB" id="FungiDB:TAPDE_002770"/>
<sequence>MAASIDRRRNNGPQDSYLPQFDAPDVAVAVDGAKSDADGTEDLPSVFLRTAIVASSNGSCFYERGETKILSTVHGPRPATTTTTVTTTGRGGGGPGTARLSVSVTRQDGSSDRGLADCVSTAIEAGLVGTRYPKSEIAIVVRVVQEQEQGVGKGVGEVVVGCIVAASLALADAGIQLFDLVSAATVARSLDGVDVGLVIGYLPNRQEVTLMHLVGGTQHGHVEALMKAAIKRAEAMHLAMTKVLMDA</sequence>
<evidence type="ECO:0000256" key="1">
    <source>
        <dbReference type="ARBA" id="ARBA00004496"/>
    </source>
</evidence>
<keyword evidence="8" id="KW-0539">Nucleus</keyword>
<feature type="compositionally biased region" description="Low complexity" evidence="9">
    <location>
        <begin position="74"/>
        <end position="88"/>
    </location>
</feature>
<feature type="domain" description="Exoribonuclease phosphorolytic" evidence="10">
    <location>
        <begin position="46"/>
        <end position="176"/>
    </location>
</feature>
<dbReference type="GO" id="GO:0000176">
    <property type="term" value="C:nuclear exosome (RNase complex)"/>
    <property type="evidence" value="ECO:0007669"/>
    <property type="project" value="TreeGrafter"/>
</dbReference>
<evidence type="ECO:0000256" key="8">
    <source>
        <dbReference type="ARBA" id="ARBA00023242"/>
    </source>
</evidence>
<dbReference type="PANTHER" id="PTHR11953">
    <property type="entry name" value="EXOSOME COMPLEX COMPONENT"/>
    <property type="match status" value="1"/>
</dbReference>
<dbReference type="Proteomes" id="UP000013776">
    <property type="component" value="Unassembled WGS sequence"/>
</dbReference>
<dbReference type="GO" id="GO:0034475">
    <property type="term" value="P:U4 snRNA 3'-end processing"/>
    <property type="evidence" value="ECO:0007669"/>
    <property type="project" value="TreeGrafter"/>
</dbReference>
<dbReference type="GO" id="GO:0000177">
    <property type="term" value="C:cytoplasmic exosome (RNase complex)"/>
    <property type="evidence" value="ECO:0007669"/>
    <property type="project" value="TreeGrafter"/>
</dbReference>
<comment type="similarity">
    <text evidence="3">Belongs to the RNase PH family.</text>
</comment>
<evidence type="ECO:0000313" key="11">
    <source>
        <dbReference type="EMBL" id="CCG82671.1"/>
    </source>
</evidence>
<dbReference type="InterPro" id="IPR001247">
    <property type="entry name" value="ExoRNase_PH_dom1"/>
</dbReference>
<dbReference type="InterPro" id="IPR027408">
    <property type="entry name" value="PNPase/RNase_PH_dom_sf"/>
</dbReference>
<evidence type="ECO:0000256" key="9">
    <source>
        <dbReference type="SAM" id="MobiDB-lite"/>
    </source>
</evidence>
<evidence type="ECO:0000313" key="12">
    <source>
        <dbReference type="Proteomes" id="UP000013776"/>
    </source>
</evidence>
<name>R4XH20_TAPDE</name>
<keyword evidence="12" id="KW-1185">Reference proteome</keyword>
<dbReference type="EMBL" id="CAHR02000095">
    <property type="protein sequence ID" value="CCG82671.1"/>
    <property type="molecule type" value="Genomic_DNA"/>
</dbReference>
<accession>R4XH20</accession>
<evidence type="ECO:0000256" key="5">
    <source>
        <dbReference type="ARBA" id="ARBA00022552"/>
    </source>
</evidence>
<dbReference type="AlphaFoldDB" id="R4XH20"/>
<dbReference type="GO" id="GO:0016075">
    <property type="term" value="P:rRNA catabolic process"/>
    <property type="evidence" value="ECO:0007669"/>
    <property type="project" value="TreeGrafter"/>
</dbReference>
<keyword evidence="7" id="KW-0694">RNA-binding</keyword>
<keyword evidence="4" id="KW-0963">Cytoplasm</keyword>
<dbReference type="GO" id="GO:0006364">
    <property type="term" value="P:rRNA processing"/>
    <property type="evidence" value="ECO:0007669"/>
    <property type="project" value="UniProtKB-KW"/>
</dbReference>
<dbReference type="InterPro" id="IPR020568">
    <property type="entry name" value="Ribosomal_Su5_D2-typ_SF"/>
</dbReference>
<dbReference type="eggNOG" id="KOG1068">
    <property type="taxonomic scope" value="Eukaryota"/>
</dbReference>
<evidence type="ECO:0000256" key="3">
    <source>
        <dbReference type="ARBA" id="ARBA00006678"/>
    </source>
</evidence>
<dbReference type="GO" id="GO:0003723">
    <property type="term" value="F:RNA binding"/>
    <property type="evidence" value="ECO:0007669"/>
    <property type="project" value="UniProtKB-KW"/>
</dbReference>
<dbReference type="GO" id="GO:0071028">
    <property type="term" value="P:nuclear mRNA surveillance"/>
    <property type="evidence" value="ECO:0007669"/>
    <property type="project" value="TreeGrafter"/>
</dbReference>
<comment type="subcellular location">
    <subcellularLocation>
        <location evidence="1">Cytoplasm</location>
    </subcellularLocation>
    <subcellularLocation>
        <location evidence="2">Nucleus</location>
        <location evidence="2">Nucleolus</location>
    </subcellularLocation>
</comment>
<evidence type="ECO:0000256" key="4">
    <source>
        <dbReference type="ARBA" id="ARBA00022490"/>
    </source>
</evidence>
<protein>
    <recommendedName>
        <fullName evidence="10">Exoribonuclease phosphorolytic domain-containing protein</fullName>
    </recommendedName>
</protein>
<proteinExistence type="inferred from homology"/>
<feature type="region of interest" description="Disordered" evidence="9">
    <location>
        <begin position="1"/>
        <end position="21"/>
    </location>
</feature>
<comment type="caution">
    <text evidence="11">The sequence shown here is derived from an EMBL/GenBank/DDBJ whole genome shotgun (WGS) entry which is preliminary data.</text>
</comment>
<dbReference type="Pfam" id="PF01138">
    <property type="entry name" value="RNase_PH"/>
    <property type="match status" value="1"/>
</dbReference>
<evidence type="ECO:0000256" key="6">
    <source>
        <dbReference type="ARBA" id="ARBA00022835"/>
    </source>
</evidence>
<dbReference type="STRING" id="1097556.R4XH20"/>
<feature type="region of interest" description="Disordered" evidence="9">
    <location>
        <begin position="74"/>
        <end position="99"/>
    </location>
</feature>
<keyword evidence="5" id="KW-0698">rRNA processing</keyword>
<evidence type="ECO:0000256" key="7">
    <source>
        <dbReference type="ARBA" id="ARBA00022884"/>
    </source>
</evidence>
<keyword evidence="6" id="KW-0271">Exosome</keyword>
<organism evidence="11 12">
    <name type="scientific">Taphrina deformans (strain PYCC 5710 / ATCC 11124 / CBS 356.35 / IMI 108563 / JCM 9778 / NBRC 8474)</name>
    <name type="common">Peach leaf curl fungus</name>
    <name type="synonym">Lalaria deformans</name>
    <dbReference type="NCBI Taxonomy" id="1097556"/>
    <lineage>
        <taxon>Eukaryota</taxon>
        <taxon>Fungi</taxon>
        <taxon>Dikarya</taxon>
        <taxon>Ascomycota</taxon>
        <taxon>Taphrinomycotina</taxon>
        <taxon>Taphrinomycetes</taxon>
        <taxon>Taphrinales</taxon>
        <taxon>Taphrinaceae</taxon>
        <taxon>Taphrina</taxon>
    </lineage>
</organism>
<reference evidence="11 12" key="1">
    <citation type="journal article" date="2013" name="MBio">
        <title>Genome sequencing of the plant pathogen Taphrina deformans, the causal agent of peach leaf curl.</title>
        <authorList>
            <person name="Cisse O.H."/>
            <person name="Almeida J.M.G.C.F."/>
            <person name="Fonseca A."/>
            <person name="Kumar A.A."/>
            <person name="Salojaervi J."/>
            <person name="Overmyer K."/>
            <person name="Hauser P.M."/>
            <person name="Pagni M."/>
        </authorList>
    </citation>
    <scope>NUCLEOTIDE SEQUENCE [LARGE SCALE GENOMIC DNA]</scope>
    <source>
        <strain evidence="12">PYCC 5710 / ATCC 11124 / CBS 356.35 / IMI 108563 / JCM 9778 / NBRC 8474</strain>
    </source>
</reference>